<dbReference type="Proteomes" id="UP000076420">
    <property type="component" value="Unassembled WGS sequence"/>
</dbReference>
<reference evidence="1" key="1">
    <citation type="submission" date="2020-05" db="UniProtKB">
        <authorList>
            <consortium name="EnsemblMetazoa"/>
        </authorList>
    </citation>
    <scope>IDENTIFICATION</scope>
    <source>
        <strain evidence="1">BB02</strain>
    </source>
</reference>
<dbReference type="InterPro" id="IPR009003">
    <property type="entry name" value="Peptidase_S1_PA"/>
</dbReference>
<dbReference type="KEGG" id="bgt:106068405"/>
<proteinExistence type="predicted"/>
<protein>
    <recommendedName>
        <fullName evidence="3">Peptidase S1 domain-containing protein</fullName>
    </recommendedName>
</protein>
<dbReference type="SUPFAM" id="SSF50494">
    <property type="entry name" value="Trypsin-like serine proteases"/>
    <property type="match status" value="1"/>
</dbReference>
<accession>A0A2C9L460</accession>
<dbReference type="Gene3D" id="2.40.10.10">
    <property type="entry name" value="Trypsin-like serine proteases"/>
    <property type="match status" value="1"/>
</dbReference>
<dbReference type="InterPro" id="IPR043504">
    <property type="entry name" value="Peptidase_S1_PA_chymotrypsin"/>
</dbReference>
<sequence length="319" mass="36855">MSSTQKGRIEIQERNIHETYLDSYNKCEKNEDDRNHHKKYFSVAELERISDILLERQPCLPIFLLHMQKLTVKISVDLPDKGTIRDGTGIVMKVVHKRGELCPVKSCKFYRKRLHSWGEFTVATVNHIVGTDTEARNAAVDFFFDHGNTSSRKRKKQHKKVRRALGFHVVQNDNEDDEELDWSCFQCASHNEKLIQKVKNYLQIYKDIQKRLYTLYKNIIHGRDKLVVIISHPHGGPKKVSIGKITLPKESLKTVRDNQDWCRYYYQAATCNGSSGAPIFIAGQPIAGFGYWFGHPHNHSTYDEETLHSYSSVGVDHVV</sequence>
<organism evidence="1 2">
    <name type="scientific">Biomphalaria glabrata</name>
    <name type="common">Bloodfluke planorb</name>
    <name type="synonym">Freshwater snail</name>
    <dbReference type="NCBI Taxonomy" id="6526"/>
    <lineage>
        <taxon>Eukaryota</taxon>
        <taxon>Metazoa</taxon>
        <taxon>Spiralia</taxon>
        <taxon>Lophotrochozoa</taxon>
        <taxon>Mollusca</taxon>
        <taxon>Gastropoda</taxon>
        <taxon>Heterobranchia</taxon>
        <taxon>Euthyneura</taxon>
        <taxon>Panpulmonata</taxon>
        <taxon>Hygrophila</taxon>
        <taxon>Lymnaeoidea</taxon>
        <taxon>Planorbidae</taxon>
        <taxon>Biomphalaria</taxon>
    </lineage>
</organism>
<dbReference type="EnsemblMetazoa" id="BGLB026816-RA">
    <property type="protein sequence ID" value="BGLB026816-PA"/>
    <property type="gene ID" value="BGLB026816"/>
</dbReference>
<name>A0A2C9L460_BIOGL</name>
<evidence type="ECO:0000313" key="1">
    <source>
        <dbReference type="EnsemblMetazoa" id="BGLB026816-PA"/>
    </source>
</evidence>
<evidence type="ECO:0008006" key="3">
    <source>
        <dbReference type="Google" id="ProtNLM"/>
    </source>
</evidence>
<gene>
    <name evidence="1" type="primary">106068405</name>
</gene>
<dbReference type="AlphaFoldDB" id="A0A2C9L460"/>
<dbReference type="VEuPathDB" id="VectorBase:BGLB026816"/>
<dbReference type="VEuPathDB" id="VectorBase:BGLAX_040592"/>
<evidence type="ECO:0000313" key="2">
    <source>
        <dbReference type="Proteomes" id="UP000076420"/>
    </source>
</evidence>